<keyword evidence="7" id="KW-0560">Oxidoreductase</keyword>
<keyword evidence="5" id="KW-0285">Flavoprotein</keyword>
<dbReference type="InterPro" id="IPR023753">
    <property type="entry name" value="FAD/NAD-binding_dom"/>
</dbReference>
<comment type="subcellular location">
    <subcellularLocation>
        <location evidence="2">Cytoplasm</location>
    </subcellularLocation>
</comment>
<protein>
    <recommendedName>
        <fullName evidence="13">FAD-dependent oxidoreductase</fullName>
    </recommendedName>
</protein>
<evidence type="ECO:0000256" key="8">
    <source>
        <dbReference type="ARBA" id="ARBA00023027"/>
    </source>
</evidence>
<sequence>MTAAQQNDKGLPVVIVGTGMAGYTVARELRKLDSTVPIVMISRDDGSFYSKPMLSNALAMKKEPQALASFDAIAMASQLGAWIRVHQHVERILPAEHTLIADNALLGYSKLVLATGADPRRLKVAGDGAADVMSINDLGDYARFRLALTRCRSVAILGAGLIGCEFANDLAAAGYAVSLIDPASTPLARLLPQDVGEIFARALDDGGIRFHAGRSVNRIDRLADGYRLTFDEGAPIDADLVVSAIGLAPRTALAAAAGLEIDQGIRTDAWCRTSAPDIYALGDCAAIDGKVQPYVLPIMHAARALARTLAGQPTRVAFPVMPITVKTPASPAVVVTPEGEGAWSIETTSGAAKHAARAVCRHAASDRPVGFALLGAAIEGKAALIKAMTEGPLAAS</sequence>
<dbReference type="Gene3D" id="3.50.50.60">
    <property type="entry name" value="FAD/NAD(P)-binding domain"/>
    <property type="match status" value="2"/>
</dbReference>
<evidence type="ECO:0008006" key="13">
    <source>
        <dbReference type="Google" id="ProtNLM"/>
    </source>
</evidence>
<evidence type="ECO:0000256" key="1">
    <source>
        <dbReference type="ARBA" id="ARBA00001974"/>
    </source>
</evidence>
<dbReference type="PRINTS" id="PR00368">
    <property type="entry name" value="FADPNR"/>
</dbReference>
<dbReference type="Gene3D" id="3.30.390.120">
    <property type="match status" value="1"/>
</dbReference>
<evidence type="ECO:0000256" key="4">
    <source>
        <dbReference type="ARBA" id="ARBA00022490"/>
    </source>
</evidence>
<dbReference type="Pfam" id="PF07992">
    <property type="entry name" value="Pyr_redox_2"/>
    <property type="match status" value="1"/>
</dbReference>
<keyword evidence="4" id="KW-0963">Cytoplasm</keyword>
<dbReference type="GO" id="GO:0016491">
    <property type="term" value="F:oxidoreductase activity"/>
    <property type="evidence" value="ECO:0007669"/>
    <property type="project" value="UniProtKB-KW"/>
</dbReference>
<dbReference type="AlphaFoldDB" id="A0A3R7HNR3"/>
<evidence type="ECO:0000259" key="10">
    <source>
        <dbReference type="Pfam" id="PF18113"/>
    </source>
</evidence>
<keyword evidence="6" id="KW-0274">FAD</keyword>
<dbReference type="PANTHER" id="PTHR43429">
    <property type="entry name" value="PYRIDINE NUCLEOTIDE-DISULFIDE OXIDOREDUCTASE DOMAIN-CONTAINING"/>
    <property type="match status" value="1"/>
</dbReference>
<evidence type="ECO:0000313" key="11">
    <source>
        <dbReference type="EMBL" id="RKF44684.1"/>
    </source>
</evidence>
<gene>
    <name evidence="11" type="ORF">BCY88_28520</name>
</gene>
<comment type="similarity">
    <text evidence="3">Belongs to the FAD-dependent oxidoreductase family.</text>
</comment>
<accession>A0A3R7HNR3</accession>
<evidence type="ECO:0000259" key="9">
    <source>
        <dbReference type="Pfam" id="PF07992"/>
    </source>
</evidence>
<dbReference type="OrthoDB" id="9769238at2"/>
<evidence type="ECO:0000256" key="2">
    <source>
        <dbReference type="ARBA" id="ARBA00004496"/>
    </source>
</evidence>
<dbReference type="PRINTS" id="PR00411">
    <property type="entry name" value="PNDRDTASEI"/>
</dbReference>
<name>A0A3R7HNR3_9BURK</name>
<comment type="caution">
    <text evidence="11">The sequence shown here is derived from an EMBL/GenBank/DDBJ whole genome shotgun (WGS) entry which is preliminary data.</text>
</comment>
<evidence type="ECO:0000313" key="12">
    <source>
        <dbReference type="Proteomes" id="UP000283709"/>
    </source>
</evidence>
<keyword evidence="8" id="KW-0520">NAD</keyword>
<proteinExistence type="inferred from homology"/>
<evidence type="ECO:0000256" key="5">
    <source>
        <dbReference type="ARBA" id="ARBA00022630"/>
    </source>
</evidence>
<dbReference type="RefSeq" id="WP_120345721.1">
    <property type="nucleotide sequence ID" value="NZ_MCAS01000018.1"/>
</dbReference>
<reference evidence="11 12" key="1">
    <citation type="submission" date="2016-07" db="EMBL/GenBank/DDBJ databases">
        <title>Genome analysis of Burkholderia fungorum ES3-20.</title>
        <authorList>
            <person name="Xu D."/>
            <person name="Yao R."/>
            <person name="Zheng S."/>
        </authorList>
    </citation>
    <scope>NUCLEOTIDE SEQUENCE [LARGE SCALE GENOMIC DNA]</scope>
    <source>
        <strain evidence="11 12">ES3-20</strain>
    </source>
</reference>
<evidence type="ECO:0000256" key="3">
    <source>
        <dbReference type="ARBA" id="ARBA00006442"/>
    </source>
</evidence>
<dbReference type="PANTHER" id="PTHR43429:SF3">
    <property type="entry name" value="NITRITE REDUCTASE [NAD(P)H]"/>
    <property type="match status" value="1"/>
</dbReference>
<dbReference type="Pfam" id="PF18113">
    <property type="entry name" value="Rbx_binding"/>
    <property type="match status" value="1"/>
</dbReference>
<organism evidence="11 12">
    <name type="scientific">Paraburkholderia fungorum</name>
    <dbReference type="NCBI Taxonomy" id="134537"/>
    <lineage>
        <taxon>Bacteria</taxon>
        <taxon>Pseudomonadati</taxon>
        <taxon>Pseudomonadota</taxon>
        <taxon>Betaproteobacteria</taxon>
        <taxon>Burkholderiales</taxon>
        <taxon>Burkholderiaceae</taxon>
        <taxon>Paraburkholderia</taxon>
    </lineage>
</organism>
<feature type="domain" description="Rubredoxin binding" evidence="10">
    <location>
        <begin position="315"/>
        <end position="388"/>
    </location>
</feature>
<evidence type="ECO:0000256" key="6">
    <source>
        <dbReference type="ARBA" id="ARBA00022827"/>
    </source>
</evidence>
<dbReference type="GO" id="GO:0005737">
    <property type="term" value="C:cytoplasm"/>
    <property type="evidence" value="ECO:0007669"/>
    <property type="project" value="UniProtKB-SubCell"/>
</dbReference>
<comment type="cofactor">
    <cofactor evidence="1">
        <name>FAD</name>
        <dbReference type="ChEBI" id="CHEBI:57692"/>
    </cofactor>
</comment>
<evidence type="ECO:0000256" key="7">
    <source>
        <dbReference type="ARBA" id="ARBA00023002"/>
    </source>
</evidence>
<dbReference type="InterPro" id="IPR036188">
    <property type="entry name" value="FAD/NAD-bd_sf"/>
</dbReference>
<dbReference type="Proteomes" id="UP000283709">
    <property type="component" value="Unassembled WGS sequence"/>
</dbReference>
<dbReference type="InterPro" id="IPR050260">
    <property type="entry name" value="FAD-bd_OxRdtase"/>
</dbReference>
<dbReference type="SUPFAM" id="SSF51905">
    <property type="entry name" value="FAD/NAD(P)-binding domain"/>
    <property type="match status" value="1"/>
</dbReference>
<dbReference type="InterPro" id="IPR041364">
    <property type="entry name" value="Rbx-bd"/>
</dbReference>
<feature type="domain" description="FAD/NAD(P)-binding" evidence="9">
    <location>
        <begin position="13"/>
        <end position="292"/>
    </location>
</feature>
<dbReference type="EMBL" id="MCAS01000018">
    <property type="protein sequence ID" value="RKF44684.1"/>
    <property type="molecule type" value="Genomic_DNA"/>
</dbReference>